<reference evidence="1" key="1">
    <citation type="submission" date="2020-04" db="EMBL/GenBank/DDBJ databases">
        <authorList>
            <person name="Chiriac C."/>
            <person name="Salcher M."/>
            <person name="Ghai R."/>
            <person name="Kavagutti S V."/>
        </authorList>
    </citation>
    <scope>NUCLEOTIDE SEQUENCE</scope>
</reference>
<gene>
    <name evidence="1" type="ORF">UFOVP570_15</name>
</gene>
<protein>
    <submittedName>
        <fullName evidence="1">Uncharacterized protein</fullName>
    </submittedName>
</protein>
<name>A0A6J5MSX0_9CAUD</name>
<accession>A0A6J5MSX0</accession>
<evidence type="ECO:0000313" key="1">
    <source>
        <dbReference type="EMBL" id="CAB4150255.1"/>
    </source>
</evidence>
<dbReference type="EMBL" id="LR796541">
    <property type="protein sequence ID" value="CAB4150255.1"/>
    <property type="molecule type" value="Genomic_DNA"/>
</dbReference>
<organism evidence="1">
    <name type="scientific">uncultured Caudovirales phage</name>
    <dbReference type="NCBI Taxonomy" id="2100421"/>
    <lineage>
        <taxon>Viruses</taxon>
        <taxon>Duplodnaviria</taxon>
        <taxon>Heunggongvirae</taxon>
        <taxon>Uroviricota</taxon>
        <taxon>Caudoviricetes</taxon>
        <taxon>Peduoviridae</taxon>
        <taxon>Maltschvirus</taxon>
        <taxon>Maltschvirus maltsch</taxon>
    </lineage>
</organism>
<proteinExistence type="predicted"/>
<sequence>MGVFKDLAIQELNETSEPPTCGKCGKHNNGAFIICPTCVGNAPKDPTTGTTDWNAVTNQISNKEEAQ</sequence>